<organism evidence="2 3">
    <name type="scientific">Bacillus yapensis</name>
    <dbReference type="NCBI Taxonomy" id="2492960"/>
    <lineage>
        <taxon>Bacteria</taxon>
        <taxon>Bacillati</taxon>
        <taxon>Bacillota</taxon>
        <taxon>Bacilli</taxon>
        <taxon>Bacillales</taxon>
        <taxon>Bacillaceae</taxon>
        <taxon>Bacillus</taxon>
    </lineage>
</organism>
<protein>
    <submittedName>
        <fullName evidence="2">Uncharacterized protein</fullName>
    </submittedName>
</protein>
<keyword evidence="1" id="KW-0812">Transmembrane</keyword>
<keyword evidence="3" id="KW-1185">Reference proteome</keyword>
<dbReference type="EMBL" id="RXNT01000012">
    <property type="protein sequence ID" value="RTR29604.1"/>
    <property type="molecule type" value="Genomic_DNA"/>
</dbReference>
<name>A0A3S0ICR8_9BACI</name>
<feature type="transmembrane region" description="Helical" evidence="1">
    <location>
        <begin position="32"/>
        <end position="55"/>
    </location>
</feature>
<accession>A0A3S0ICR8</accession>
<evidence type="ECO:0000256" key="1">
    <source>
        <dbReference type="SAM" id="Phobius"/>
    </source>
</evidence>
<reference evidence="2 3" key="1">
    <citation type="submission" date="2018-12" db="EMBL/GenBank/DDBJ databases">
        <title>Bacillus yapensis draft genome sequence.</title>
        <authorList>
            <person name="Yu L."/>
            <person name="Xu X."/>
            <person name="Tang X."/>
        </authorList>
    </citation>
    <scope>NUCLEOTIDE SEQUENCE [LARGE SCALE GENOMIC DNA]</scope>
    <source>
        <strain evidence="2 3">XXST-01</strain>
    </source>
</reference>
<dbReference type="RefSeq" id="WP_126409589.1">
    <property type="nucleotide sequence ID" value="NZ_RXNT01000012.1"/>
</dbReference>
<evidence type="ECO:0000313" key="3">
    <source>
        <dbReference type="Proteomes" id="UP000271374"/>
    </source>
</evidence>
<dbReference type="AlphaFoldDB" id="A0A3S0ICR8"/>
<evidence type="ECO:0000313" key="2">
    <source>
        <dbReference type="EMBL" id="RTR29604.1"/>
    </source>
</evidence>
<sequence length="93" mass="10511">MKLVIYFGLMIISLFVSIFFGRFLLRKTKKLWIAFIISFLLTVFILGLGSIWWILTETDGISQGLGGLYYCIAMGGIGIIDLIVLLLLKGKYK</sequence>
<proteinExistence type="predicted"/>
<gene>
    <name evidence="2" type="ORF">EKG37_15025</name>
</gene>
<feature type="transmembrane region" description="Helical" evidence="1">
    <location>
        <begin position="6"/>
        <end position="25"/>
    </location>
</feature>
<feature type="transmembrane region" description="Helical" evidence="1">
    <location>
        <begin position="67"/>
        <end position="88"/>
    </location>
</feature>
<comment type="caution">
    <text evidence="2">The sequence shown here is derived from an EMBL/GenBank/DDBJ whole genome shotgun (WGS) entry which is preliminary data.</text>
</comment>
<dbReference type="Proteomes" id="UP000271374">
    <property type="component" value="Unassembled WGS sequence"/>
</dbReference>
<dbReference type="OrthoDB" id="2896913at2"/>
<keyword evidence="1" id="KW-0472">Membrane</keyword>
<keyword evidence="1" id="KW-1133">Transmembrane helix</keyword>